<name>A0AAV2KZT3_KNICA</name>
<evidence type="ECO:0000313" key="2">
    <source>
        <dbReference type="EMBL" id="CAL1593659.1"/>
    </source>
</evidence>
<proteinExistence type="predicted"/>
<dbReference type="EMBL" id="OZ035824">
    <property type="protein sequence ID" value="CAL1593659.1"/>
    <property type="molecule type" value="Genomic_DNA"/>
</dbReference>
<gene>
    <name evidence="2" type="ORF">KC01_LOCUS22719</name>
</gene>
<feature type="compositionally biased region" description="Polar residues" evidence="1">
    <location>
        <begin position="15"/>
        <end position="30"/>
    </location>
</feature>
<dbReference type="AlphaFoldDB" id="A0AAV2KZT3"/>
<feature type="region of interest" description="Disordered" evidence="1">
    <location>
        <begin position="1"/>
        <end position="33"/>
    </location>
</feature>
<sequence length="191" mass="21143">MAASNYFGFSHGAGQYSTQPPQGYSHPSTGSYSVQQAPAVAQAVTAASYSAPPIQAARQVASSPYPTYQSHQSLPEYTYRQPDPPAPPQPTTTPQPYQDSYNYARPAAVTSYENKQYYQTSNTTAQRTATENYYQTVGVKSAYNPIPSTVYSQPPPPQSIHQCPAAPNHNFILQLRFFFQSHCISHILFRH</sequence>
<evidence type="ECO:0000256" key="1">
    <source>
        <dbReference type="SAM" id="MobiDB-lite"/>
    </source>
</evidence>
<reference evidence="2 3" key="1">
    <citation type="submission" date="2024-04" db="EMBL/GenBank/DDBJ databases">
        <authorList>
            <person name="Waldvogel A.-M."/>
            <person name="Schoenle A."/>
        </authorList>
    </citation>
    <scope>NUCLEOTIDE SEQUENCE [LARGE SCALE GENOMIC DNA]</scope>
</reference>
<evidence type="ECO:0000313" key="3">
    <source>
        <dbReference type="Proteomes" id="UP001497482"/>
    </source>
</evidence>
<accession>A0AAV2KZT3</accession>
<feature type="compositionally biased region" description="Pro residues" evidence="1">
    <location>
        <begin position="82"/>
        <end position="93"/>
    </location>
</feature>
<feature type="compositionally biased region" description="Polar residues" evidence="1">
    <location>
        <begin position="60"/>
        <end position="75"/>
    </location>
</feature>
<feature type="region of interest" description="Disordered" evidence="1">
    <location>
        <begin position="58"/>
        <end position="100"/>
    </location>
</feature>
<keyword evidence="3" id="KW-1185">Reference proteome</keyword>
<protein>
    <submittedName>
        <fullName evidence="2">Uncharacterized protein</fullName>
    </submittedName>
</protein>
<dbReference type="Proteomes" id="UP001497482">
    <property type="component" value="Chromosome 2"/>
</dbReference>
<organism evidence="2 3">
    <name type="scientific">Knipowitschia caucasica</name>
    <name type="common">Caucasian dwarf goby</name>
    <name type="synonym">Pomatoschistus caucasicus</name>
    <dbReference type="NCBI Taxonomy" id="637954"/>
    <lineage>
        <taxon>Eukaryota</taxon>
        <taxon>Metazoa</taxon>
        <taxon>Chordata</taxon>
        <taxon>Craniata</taxon>
        <taxon>Vertebrata</taxon>
        <taxon>Euteleostomi</taxon>
        <taxon>Actinopterygii</taxon>
        <taxon>Neopterygii</taxon>
        <taxon>Teleostei</taxon>
        <taxon>Neoteleostei</taxon>
        <taxon>Acanthomorphata</taxon>
        <taxon>Gobiaria</taxon>
        <taxon>Gobiiformes</taxon>
        <taxon>Gobioidei</taxon>
        <taxon>Gobiidae</taxon>
        <taxon>Gobiinae</taxon>
        <taxon>Knipowitschia</taxon>
    </lineage>
</organism>